<dbReference type="SUPFAM" id="SSF47203">
    <property type="entry name" value="Acyl-CoA dehydrogenase C-terminal domain-like"/>
    <property type="match status" value="2"/>
</dbReference>
<name>A0ABR2YNR2_9CHLO</name>
<dbReference type="InterPro" id="IPR036250">
    <property type="entry name" value="AcylCo_DH-like_C"/>
</dbReference>
<evidence type="ECO:0000256" key="4">
    <source>
        <dbReference type="ARBA" id="ARBA00022827"/>
    </source>
</evidence>
<sequence length="683" mass="75884">MADAGPMQRLGVLLKHLTLGDADGQNGLALAHTAARGVSLPRFDTTVMESYLDELSSVKEDVYETFRHRPNLLPATLESLSKEEHRELARQQLKLLLKAGYSPLRFYLHDIKKYFYLGELLSVVDLSLTVKMGVQYSLWGGSILNLGTEKHKKAYFEDIDKFRLPGCFAMTELHHGSNVAALQTEAVLDIATDEWIISTPDDGALKWWIGNAAEDGRASTVFARLKVPSPDGSGSLVDHGVHAIVVPLRDETGTVLPGIEIKDCGYKVGLNGVDNGSIRFSGVRVPRENLLDRFASVDRSGQYRSPYSASRRFAATLGELTGGRVGLICSSLGILKGALTVAVRYGATRQQFGPANAPEIAVLDYSSQQEKLMPMLASAYAIHFTSRFLVDQYAEAKRTKEEDVIADVHALSAGLKAYVTNFTATSLSVCRECCGGHGYAAVNRFGMWRSDHDIFQTFEGDNTVLLQQVAGLLLKNYKERFAVAPVTATYRYLRQWAAESLPPNPLVSHETSVRHLRDPAFLVRALRYRTGKLLFTLAQRLSKHTRRMGQFQAWNKCLNHILTLARAHIESVMFERFLEGVNNCPDADCKKSLKVMAEVFALQRIQADVMFRSDDYVAAEKVKAINRLLERLRLEMRAQAVPLVDAFNIPDHILRAPIGLSHQDPYDHYLEGAGWTATAPLTT</sequence>
<reference evidence="10 11" key="1">
    <citation type="journal article" date="2024" name="Nat. Commun.">
        <title>Phylogenomics reveals the evolutionary origins of lichenization in chlorophyte algae.</title>
        <authorList>
            <person name="Puginier C."/>
            <person name="Libourel C."/>
            <person name="Otte J."/>
            <person name="Skaloud P."/>
            <person name="Haon M."/>
            <person name="Grisel S."/>
            <person name="Petersen M."/>
            <person name="Berrin J.G."/>
            <person name="Delaux P.M."/>
            <person name="Dal Grande F."/>
            <person name="Keller J."/>
        </authorList>
    </citation>
    <scope>NUCLEOTIDE SEQUENCE [LARGE SCALE GENOMIC DNA]</scope>
    <source>
        <strain evidence="10 11">SAG 216-7</strain>
    </source>
</reference>
<dbReference type="InterPro" id="IPR009100">
    <property type="entry name" value="AcylCoA_DH/oxidase_NM_dom_sf"/>
</dbReference>
<dbReference type="PANTHER" id="PTHR10909">
    <property type="entry name" value="ELECTRON TRANSPORT OXIDOREDUCTASE"/>
    <property type="match status" value="1"/>
</dbReference>
<feature type="domain" description="Acyl-CoA oxidase C-terminal" evidence="7">
    <location>
        <begin position="518"/>
        <end position="672"/>
    </location>
</feature>
<dbReference type="InterPro" id="IPR055060">
    <property type="entry name" value="ACOX_C_alpha1"/>
</dbReference>
<dbReference type="Pfam" id="PF01756">
    <property type="entry name" value="ACOX"/>
    <property type="match status" value="1"/>
</dbReference>
<dbReference type="InterPro" id="IPR046373">
    <property type="entry name" value="Acyl-CoA_Oxase/DH_mid-dom_sf"/>
</dbReference>
<proteinExistence type="inferred from homology"/>
<comment type="caution">
    <text evidence="10">The sequence shown here is derived from an EMBL/GenBank/DDBJ whole genome shotgun (WGS) entry which is preliminary data.</text>
</comment>
<dbReference type="SUPFAM" id="SSF56645">
    <property type="entry name" value="Acyl-CoA dehydrogenase NM domain-like"/>
    <property type="match status" value="1"/>
</dbReference>
<dbReference type="Pfam" id="PF22924">
    <property type="entry name" value="ACOX_C_alpha1"/>
    <property type="match status" value="1"/>
</dbReference>
<evidence type="ECO:0000256" key="6">
    <source>
        <dbReference type="PIRNR" id="PIRNR000168"/>
    </source>
</evidence>
<feature type="domain" description="Acyl-CoA oxidase C-alpha1" evidence="9">
    <location>
        <begin position="318"/>
        <end position="474"/>
    </location>
</feature>
<dbReference type="Proteomes" id="UP001491310">
    <property type="component" value="Unassembled WGS sequence"/>
</dbReference>
<evidence type="ECO:0000313" key="10">
    <source>
        <dbReference type="EMBL" id="KAK9908561.1"/>
    </source>
</evidence>
<evidence type="ECO:0000256" key="1">
    <source>
        <dbReference type="ARBA" id="ARBA00001974"/>
    </source>
</evidence>
<accession>A0ABR2YNR2</accession>
<comment type="similarity">
    <text evidence="2 6">Belongs to the acyl-CoA oxidase family.</text>
</comment>
<keyword evidence="4 6" id="KW-0274">FAD</keyword>
<dbReference type="Gene3D" id="2.40.110.10">
    <property type="entry name" value="Butyryl-CoA Dehydrogenase, subunit A, domain 2"/>
    <property type="match status" value="1"/>
</dbReference>
<keyword evidence="3 6" id="KW-0285">Flavoprotein</keyword>
<feature type="domain" description="Acyl-CoA oxidase/dehydrogenase middle" evidence="8">
    <location>
        <begin position="167"/>
        <end position="283"/>
    </location>
</feature>
<keyword evidence="11" id="KW-1185">Reference proteome</keyword>
<evidence type="ECO:0000256" key="5">
    <source>
        <dbReference type="ARBA" id="ARBA00023002"/>
    </source>
</evidence>
<protein>
    <recommendedName>
        <fullName evidence="6">Acyl-coenzyme A oxidase</fullName>
    </recommendedName>
</protein>
<dbReference type="InterPro" id="IPR002655">
    <property type="entry name" value="Acyl-CoA_oxidase_C"/>
</dbReference>
<comment type="cofactor">
    <cofactor evidence="1">
        <name>FAD</name>
        <dbReference type="ChEBI" id="CHEBI:57692"/>
    </cofactor>
</comment>
<dbReference type="PANTHER" id="PTHR10909:SF378">
    <property type="entry name" value="ACYL-COENZYME A OXIDASE"/>
    <property type="match status" value="1"/>
</dbReference>
<evidence type="ECO:0000256" key="2">
    <source>
        <dbReference type="ARBA" id="ARBA00006288"/>
    </source>
</evidence>
<gene>
    <name evidence="10" type="ORF">WJX75_009695</name>
</gene>
<dbReference type="PIRSF" id="PIRSF000168">
    <property type="entry name" value="Acyl-CoA_oxidase"/>
    <property type="match status" value="1"/>
</dbReference>
<evidence type="ECO:0000256" key="3">
    <source>
        <dbReference type="ARBA" id="ARBA00022630"/>
    </source>
</evidence>
<dbReference type="InterPro" id="IPR012258">
    <property type="entry name" value="Acyl-CoA_oxidase"/>
</dbReference>
<evidence type="ECO:0000259" key="8">
    <source>
        <dbReference type="Pfam" id="PF02770"/>
    </source>
</evidence>
<dbReference type="EMBL" id="JALJOT010000008">
    <property type="protein sequence ID" value="KAK9908561.1"/>
    <property type="molecule type" value="Genomic_DNA"/>
</dbReference>
<keyword evidence="5" id="KW-0560">Oxidoreductase</keyword>
<dbReference type="Gene3D" id="1.20.140.10">
    <property type="entry name" value="Butyryl-CoA Dehydrogenase, subunit A, domain 3"/>
    <property type="match status" value="2"/>
</dbReference>
<evidence type="ECO:0000259" key="9">
    <source>
        <dbReference type="Pfam" id="PF22924"/>
    </source>
</evidence>
<dbReference type="InterPro" id="IPR006091">
    <property type="entry name" value="Acyl-CoA_Oxase/DH_mid-dom"/>
</dbReference>
<evidence type="ECO:0000313" key="11">
    <source>
        <dbReference type="Proteomes" id="UP001491310"/>
    </source>
</evidence>
<evidence type="ECO:0000259" key="7">
    <source>
        <dbReference type="Pfam" id="PF01756"/>
    </source>
</evidence>
<dbReference type="Pfam" id="PF02770">
    <property type="entry name" value="Acyl-CoA_dh_M"/>
    <property type="match status" value="1"/>
</dbReference>
<organism evidence="10 11">
    <name type="scientific">Coccomyxa subellipsoidea</name>
    <dbReference type="NCBI Taxonomy" id="248742"/>
    <lineage>
        <taxon>Eukaryota</taxon>
        <taxon>Viridiplantae</taxon>
        <taxon>Chlorophyta</taxon>
        <taxon>core chlorophytes</taxon>
        <taxon>Trebouxiophyceae</taxon>
        <taxon>Trebouxiophyceae incertae sedis</taxon>
        <taxon>Coccomyxaceae</taxon>
        <taxon>Coccomyxa</taxon>
    </lineage>
</organism>